<dbReference type="OrthoDB" id="412814at2759"/>
<feature type="domain" description="Cytosol aminopeptidase" evidence="5">
    <location>
        <begin position="361"/>
        <end position="368"/>
    </location>
</feature>
<dbReference type="AlphaFoldDB" id="A0A0L0HN91"/>
<dbReference type="PANTHER" id="PTHR11963">
    <property type="entry name" value="LEUCINE AMINOPEPTIDASE-RELATED"/>
    <property type="match status" value="1"/>
</dbReference>
<dbReference type="InParanoid" id="A0A0L0HN91"/>
<dbReference type="GO" id="GO:0030145">
    <property type="term" value="F:manganese ion binding"/>
    <property type="evidence" value="ECO:0007669"/>
    <property type="project" value="InterPro"/>
</dbReference>
<dbReference type="OMA" id="ISCFKAP"/>
<protein>
    <recommendedName>
        <fullName evidence="5">Cytosol aminopeptidase domain-containing protein</fullName>
    </recommendedName>
</protein>
<dbReference type="GO" id="GO:0070006">
    <property type="term" value="F:metalloaminopeptidase activity"/>
    <property type="evidence" value="ECO:0007669"/>
    <property type="project" value="InterPro"/>
</dbReference>
<comment type="similarity">
    <text evidence="1">Belongs to the peptidase M17 family.</text>
</comment>
<dbReference type="PRINTS" id="PR00481">
    <property type="entry name" value="LAMNOPPTDASE"/>
</dbReference>
<dbReference type="VEuPathDB" id="FungiDB:SPPG_02872"/>
<dbReference type="EMBL" id="KQ257453">
    <property type="protein sequence ID" value="KND02405.1"/>
    <property type="molecule type" value="Genomic_DNA"/>
</dbReference>
<evidence type="ECO:0000256" key="4">
    <source>
        <dbReference type="ARBA" id="ARBA00022801"/>
    </source>
</evidence>
<keyword evidence="4" id="KW-0378">Hydrolase</keyword>
<dbReference type="GO" id="GO:0006508">
    <property type="term" value="P:proteolysis"/>
    <property type="evidence" value="ECO:0007669"/>
    <property type="project" value="UniProtKB-KW"/>
</dbReference>
<dbReference type="Proteomes" id="UP000053201">
    <property type="component" value="Unassembled WGS sequence"/>
</dbReference>
<dbReference type="InterPro" id="IPR011356">
    <property type="entry name" value="Leucine_aapep/pepB"/>
</dbReference>
<sequence>MGIPRLVPLTGEPLTQALNAKTTTYDGLVVLFTDPSLRASSPILQPLASLMTSIHSLDASAQKTVTFHTTPTAPGSRLVLSPTGSIHGDVDDVRRFADAARKGLARARAAGIKKPILYIPSPLNNSERIKRDFKRFLEVALLGVLAEAYVPLQAREHFSKMGQEAEVVDEIGVCVEGDQGVHEAIRFAVAVEEGRRVAKDIGGADPERMTPLKCAEYIQQVFKGTDVQVSVLTDVETIRTSYPLLHAVARASLSVPRHHPAVVHLTYSPPSARENLFLVGKGVTYDTGGLDIKAGGIMRGMSRDKCGAAACAGFMKTVASLRPDIGVWCALGFVRNSVGADGYVSDEIIVSRHGVRVLVGNTDAEGRMVMADLLCEAKDIALQRPSSRLFTVATLTGHAVRAVGPYGIALDNGPAREEDIAGRLCRAGHVFGDGFEKSTLRREDFEFISASSPTEDVIQANDKASTQTNRGHQFPAAFLSVASGVVEHGLDSSSPVCYTHVDIAGSAEEGAVGLGLGAVTGAGVGAFVGAFLV</sequence>
<dbReference type="SUPFAM" id="SSF53187">
    <property type="entry name" value="Zn-dependent exopeptidases"/>
    <property type="match status" value="1"/>
</dbReference>
<dbReference type="PROSITE" id="PS00631">
    <property type="entry name" value="CYTOSOL_AP"/>
    <property type="match status" value="1"/>
</dbReference>
<evidence type="ECO:0000313" key="7">
    <source>
        <dbReference type="Proteomes" id="UP000053201"/>
    </source>
</evidence>
<dbReference type="GeneID" id="27686431"/>
<dbReference type="eggNOG" id="KOG2597">
    <property type="taxonomic scope" value="Eukaryota"/>
</dbReference>
<dbReference type="RefSeq" id="XP_016610444.1">
    <property type="nucleotide sequence ID" value="XM_016751160.1"/>
</dbReference>
<evidence type="ECO:0000256" key="3">
    <source>
        <dbReference type="ARBA" id="ARBA00022670"/>
    </source>
</evidence>
<evidence type="ECO:0000256" key="2">
    <source>
        <dbReference type="ARBA" id="ARBA00022438"/>
    </source>
</evidence>
<keyword evidence="3" id="KW-0645">Protease</keyword>
<accession>A0A0L0HN91</accession>
<reference evidence="6 7" key="1">
    <citation type="submission" date="2009-08" db="EMBL/GenBank/DDBJ databases">
        <title>The Genome Sequence of Spizellomyces punctatus strain DAOM BR117.</title>
        <authorList>
            <consortium name="The Broad Institute Genome Sequencing Platform"/>
            <person name="Russ C."/>
            <person name="Cuomo C."/>
            <person name="Shea T."/>
            <person name="Young S.K."/>
            <person name="Zeng Q."/>
            <person name="Koehrsen M."/>
            <person name="Haas B."/>
            <person name="Borodovsky M."/>
            <person name="Guigo R."/>
            <person name="Alvarado L."/>
            <person name="Berlin A."/>
            <person name="Bochicchio J."/>
            <person name="Borenstein D."/>
            <person name="Chapman S."/>
            <person name="Chen Z."/>
            <person name="Engels R."/>
            <person name="Freedman E."/>
            <person name="Gellesch M."/>
            <person name="Goldberg J."/>
            <person name="Griggs A."/>
            <person name="Gujja S."/>
            <person name="Heiman D."/>
            <person name="Hepburn T."/>
            <person name="Howarth C."/>
            <person name="Jen D."/>
            <person name="Larson L."/>
            <person name="Lewis B."/>
            <person name="Mehta T."/>
            <person name="Park D."/>
            <person name="Pearson M."/>
            <person name="Roberts A."/>
            <person name="Saif S."/>
            <person name="Shenoy N."/>
            <person name="Sisk P."/>
            <person name="Stolte C."/>
            <person name="Sykes S."/>
            <person name="Thomson T."/>
            <person name="Walk T."/>
            <person name="White J."/>
            <person name="Yandava C."/>
            <person name="Burger G."/>
            <person name="Gray M.W."/>
            <person name="Holland P.W.H."/>
            <person name="King N."/>
            <person name="Lang F.B.F."/>
            <person name="Roger A.J."/>
            <person name="Ruiz-Trillo I."/>
            <person name="Lander E."/>
            <person name="Nusbaum C."/>
        </authorList>
    </citation>
    <scope>NUCLEOTIDE SEQUENCE [LARGE SCALE GENOMIC DNA]</scope>
    <source>
        <strain evidence="6 7">DAOM BR117</strain>
    </source>
</reference>
<evidence type="ECO:0000313" key="6">
    <source>
        <dbReference type="EMBL" id="KND02405.1"/>
    </source>
</evidence>
<organism evidence="6 7">
    <name type="scientific">Spizellomyces punctatus (strain DAOM BR117)</name>
    <dbReference type="NCBI Taxonomy" id="645134"/>
    <lineage>
        <taxon>Eukaryota</taxon>
        <taxon>Fungi</taxon>
        <taxon>Fungi incertae sedis</taxon>
        <taxon>Chytridiomycota</taxon>
        <taxon>Chytridiomycota incertae sedis</taxon>
        <taxon>Chytridiomycetes</taxon>
        <taxon>Spizellomycetales</taxon>
        <taxon>Spizellomycetaceae</taxon>
        <taxon>Spizellomyces</taxon>
    </lineage>
</organism>
<keyword evidence="7" id="KW-1185">Reference proteome</keyword>
<dbReference type="InterPro" id="IPR000819">
    <property type="entry name" value="Peptidase_M17_C"/>
</dbReference>
<keyword evidence="2" id="KW-0031">Aminopeptidase</keyword>
<evidence type="ECO:0000256" key="1">
    <source>
        <dbReference type="ARBA" id="ARBA00009528"/>
    </source>
</evidence>
<name>A0A0L0HN91_SPIPD</name>
<dbReference type="STRING" id="645134.A0A0L0HN91"/>
<dbReference type="Gene3D" id="3.40.630.10">
    <property type="entry name" value="Zn peptidases"/>
    <property type="match status" value="1"/>
</dbReference>
<dbReference type="GO" id="GO:0005737">
    <property type="term" value="C:cytoplasm"/>
    <property type="evidence" value="ECO:0007669"/>
    <property type="project" value="InterPro"/>
</dbReference>
<proteinExistence type="inferred from homology"/>
<dbReference type="PANTHER" id="PTHR11963:SF48">
    <property type="entry name" value="DIPEPTIDASE B, ISOFORM A"/>
    <property type="match status" value="1"/>
</dbReference>
<dbReference type="Pfam" id="PF00883">
    <property type="entry name" value="Peptidase_M17"/>
    <property type="match status" value="1"/>
</dbReference>
<evidence type="ECO:0000259" key="5">
    <source>
        <dbReference type="PROSITE" id="PS00631"/>
    </source>
</evidence>
<gene>
    <name evidence="6" type="ORF">SPPG_02872</name>
</gene>